<reference evidence="5" key="1">
    <citation type="submission" date="2022-03" db="EMBL/GenBank/DDBJ databases">
        <authorList>
            <person name="Alioto T."/>
            <person name="Alioto T."/>
            <person name="Gomez Garrido J."/>
        </authorList>
    </citation>
    <scope>NUCLEOTIDE SEQUENCE</scope>
</reference>
<comment type="similarity">
    <text evidence="1">Belongs to the CDR2 family.</text>
</comment>
<feature type="region of interest" description="Disordered" evidence="4">
    <location>
        <begin position="383"/>
        <end position="410"/>
    </location>
</feature>
<sequence length="448" mass="51911">MLTDSNVEEFDIKEDEPWYDHQDLQQDLQLAAELGKTLLDRNTELEESLQQMYCTNQEQIQEIEYLTKQVDLLRRMNEQHAKVYEQLDVTAKDMEEANQKLVLESRTSQQKISSLTETIENLQSNIDDLQKQVEELKKPGYVCRSREKCDQSRSTQSVSCLKELYDLRKYFVYDHVFAEKITSLHSQPGPLEEENNTLKKTLALLETQLSLERKKREDLEAEYQQVIKENSELEQILLDQDSCQARAIELEAEVAEMRQICRTDSIFANNVEKLIPESIYISFKDTSDKESDQEMAVKLLEVEKKPLRRSSSEMVLPSVTADPILNGHEETCIRRTEAVKQRGISLLNEVDSQYSALKVKYEELLQRCQLDDNDLTQKAIQTTKTPQNMSSSQEESPPSHSPQAGKSPVTQPEYKLLFQEIFSCIKKTKEEINEQRTKYKFIPNSASS</sequence>
<evidence type="ECO:0000313" key="6">
    <source>
        <dbReference type="Proteomes" id="UP001295444"/>
    </source>
</evidence>
<evidence type="ECO:0000256" key="3">
    <source>
        <dbReference type="SAM" id="Coils"/>
    </source>
</evidence>
<evidence type="ECO:0000256" key="1">
    <source>
        <dbReference type="ARBA" id="ARBA00009019"/>
    </source>
</evidence>
<feature type="coiled-coil region" evidence="3">
    <location>
        <begin position="84"/>
        <end position="139"/>
    </location>
</feature>
<proteinExistence type="inferred from homology"/>
<evidence type="ECO:0000313" key="5">
    <source>
        <dbReference type="EMBL" id="CAH2307154.1"/>
    </source>
</evidence>
<gene>
    <name evidence="5" type="ORF">PECUL_23A041381</name>
</gene>
<feature type="coiled-coil region" evidence="3">
    <location>
        <begin position="202"/>
        <end position="236"/>
    </location>
</feature>
<evidence type="ECO:0000256" key="2">
    <source>
        <dbReference type="ARBA" id="ARBA00023054"/>
    </source>
</evidence>
<accession>A0AAD1STD2</accession>
<dbReference type="Proteomes" id="UP001295444">
    <property type="component" value="Chromosome 07"/>
</dbReference>
<name>A0AAD1STD2_PELCU</name>
<keyword evidence="2 3" id="KW-0175">Coiled coil</keyword>
<organism evidence="5 6">
    <name type="scientific">Pelobates cultripes</name>
    <name type="common">Western spadefoot toad</name>
    <dbReference type="NCBI Taxonomy" id="61616"/>
    <lineage>
        <taxon>Eukaryota</taxon>
        <taxon>Metazoa</taxon>
        <taxon>Chordata</taxon>
        <taxon>Craniata</taxon>
        <taxon>Vertebrata</taxon>
        <taxon>Euteleostomi</taxon>
        <taxon>Amphibia</taxon>
        <taxon>Batrachia</taxon>
        <taxon>Anura</taxon>
        <taxon>Pelobatoidea</taxon>
        <taxon>Pelobatidae</taxon>
        <taxon>Pelobates</taxon>
    </lineage>
</organism>
<protein>
    <submittedName>
        <fullName evidence="5">Cerebellar degeneration-related 2</fullName>
    </submittedName>
</protein>
<feature type="compositionally biased region" description="Low complexity" evidence="4">
    <location>
        <begin position="390"/>
        <end position="403"/>
    </location>
</feature>
<dbReference type="AlphaFoldDB" id="A0AAD1STD2"/>
<dbReference type="PANTHER" id="PTHR19232">
    <property type="entry name" value="CENTROCORTIN FAMILY MEMBER"/>
    <property type="match status" value="1"/>
</dbReference>
<dbReference type="EMBL" id="OW240918">
    <property type="protein sequence ID" value="CAH2307154.1"/>
    <property type="molecule type" value="Genomic_DNA"/>
</dbReference>
<dbReference type="InterPro" id="IPR026079">
    <property type="entry name" value="CDR2"/>
</dbReference>
<keyword evidence="6" id="KW-1185">Reference proteome</keyword>
<dbReference type="PANTHER" id="PTHR19232:SF1">
    <property type="entry name" value="CEREBELLAR DEGENERATION-RELATED PROTEIN 2"/>
    <property type="match status" value="1"/>
</dbReference>
<evidence type="ECO:0000256" key="4">
    <source>
        <dbReference type="SAM" id="MobiDB-lite"/>
    </source>
</evidence>